<keyword evidence="4" id="KW-1185">Reference proteome</keyword>
<dbReference type="InterPro" id="IPR002559">
    <property type="entry name" value="Transposase_11"/>
</dbReference>
<name>A0ABN2JWT8_9ACTN</name>
<dbReference type="Pfam" id="PF01609">
    <property type="entry name" value="DDE_Tnp_1"/>
    <property type="match status" value="1"/>
</dbReference>
<dbReference type="EMBL" id="BAAALS010000004">
    <property type="protein sequence ID" value="GAA1741615.1"/>
    <property type="molecule type" value="Genomic_DNA"/>
</dbReference>
<evidence type="ECO:0000259" key="2">
    <source>
        <dbReference type="Pfam" id="PF01609"/>
    </source>
</evidence>
<organism evidence="3 4">
    <name type="scientific">Luedemannella helvata</name>
    <dbReference type="NCBI Taxonomy" id="349315"/>
    <lineage>
        <taxon>Bacteria</taxon>
        <taxon>Bacillati</taxon>
        <taxon>Actinomycetota</taxon>
        <taxon>Actinomycetes</taxon>
        <taxon>Micromonosporales</taxon>
        <taxon>Micromonosporaceae</taxon>
        <taxon>Luedemannella</taxon>
    </lineage>
</organism>
<evidence type="ECO:0000313" key="3">
    <source>
        <dbReference type="EMBL" id="GAA1741615.1"/>
    </source>
</evidence>
<comment type="caution">
    <text evidence="3">The sequence shown here is derived from an EMBL/GenBank/DDBJ whole genome shotgun (WGS) entry which is preliminary data.</text>
</comment>
<accession>A0ABN2JWT8</accession>
<dbReference type="Proteomes" id="UP001500655">
    <property type="component" value="Unassembled WGS sequence"/>
</dbReference>
<evidence type="ECO:0000313" key="4">
    <source>
        <dbReference type="Proteomes" id="UP001500655"/>
    </source>
</evidence>
<sequence>MDGVRIRHRVGRPRTRPGRVLADKAYTNRKIRTELRRRRITAVIPEKKDQIAARKAKGSRGGRPPAFDRQLYKQRNVVERAINKLNSSGRLPPATTSESSCTRPPSTSPR</sequence>
<reference evidence="3 4" key="1">
    <citation type="journal article" date="2019" name="Int. J. Syst. Evol. Microbiol.">
        <title>The Global Catalogue of Microorganisms (GCM) 10K type strain sequencing project: providing services to taxonomists for standard genome sequencing and annotation.</title>
        <authorList>
            <consortium name="The Broad Institute Genomics Platform"/>
            <consortium name="The Broad Institute Genome Sequencing Center for Infectious Disease"/>
            <person name="Wu L."/>
            <person name="Ma J."/>
        </authorList>
    </citation>
    <scope>NUCLEOTIDE SEQUENCE [LARGE SCALE GENOMIC DNA]</scope>
    <source>
        <strain evidence="3 4">JCM 13249</strain>
    </source>
</reference>
<feature type="domain" description="Transposase IS4-like" evidence="2">
    <location>
        <begin position="14"/>
        <end position="87"/>
    </location>
</feature>
<feature type="region of interest" description="Disordered" evidence="1">
    <location>
        <begin position="46"/>
        <end position="110"/>
    </location>
</feature>
<gene>
    <name evidence="3" type="ORF">GCM10009681_10480</name>
</gene>
<proteinExistence type="predicted"/>
<feature type="compositionally biased region" description="Low complexity" evidence="1">
    <location>
        <begin position="95"/>
        <end position="110"/>
    </location>
</feature>
<evidence type="ECO:0000256" key="1">
    <source>
        <dbReference type="SAM" id="MobiDB-lite"/>
    </source>
</evidence>
<protein>
    <recommendedName>
        <fullName evidence="2">Transposase IS4-like domain-containing protein</fullName>
    </recommendedName>
</protein>